<gene>
    <name evidence="1" type="ORF">DP130_03155</name>
</gene>
<name>A0A4Q0VFE0_CLOTA</name>
<sequence length="225" mass="26135">MHECILSKFTKELKKADLLYLFDIMQVDVSDETLGEFGDNEYILYRIQNELSIQFNTRKQLVLKAIYAYITHSSNLSSVDNFSMFGTNSFNLAWERVCSDVMNNQLKNTLDSLNLPVALHSNYKESDILISLIEKLKWIGNKDDGSSFVRMAKDTLIPDLISIHSVSEKYYFTIFDAKCYNIQLEQNKELRGQSGIANITKQYLYQLAYKKFINLHSIRDVKDCF</sequence>
<evidence type="ECO:0008006" key="3">
    <source>
        <dbReference type="Google" id="ProtNLM"/>
    </source>
</evidence>
<reference evidence="1 2" key="1">
    <citation type="submission" date="2018-06" db="EMBL/GenBank/DDBJ databases">
        <title>Genome conservation of Clostridium tetani.</title>
        <authorList>
            <person name="Bruggemann H."/>
            <person name="Popoff M.R."/>
        </authorList>
    </citation>
    <scope>NUCLEOTIDE SEQUENCE [LARGE SCALE GENOMIC DNA]</scope>
    <source>
        <strain evidence="1 2">2017.061</strain>
    </source>
</reference>
<dbReference type="EMBL" id="QMAP01000002">
    <property type="protein sequence ID" value="RXI49991.1"/>
    <property type="molecule type" value="Genomic_DNA"/>
</dbReference>
<evidence type="ECO:0000313" key="1">
    <source>
        <dbReference type="EMBL" id="RXI49991.1"/>
    </source>
</evidence>
<evidence type="ECO:0000313" key="2">
    <source>
        <dbReference type="Proteomes" id="UP000290921"/>
    </source>
</evidence>
<dbReference type="Proteomes" id="UP000290921">
    <property type="component" value="Unassembled WGS sequence"/>
</dbReference>
<dbReference type="InterPro" id="IPR018579">
    <property type="entry name" value="Restrct_endonuc_II_LlaJI"/>
</dbReference>
<comment type="caution">
    <text evidence="1">The sequence shown here is derived from an EMBL/GenBank/DDBJ whole genome shotgun (WGS) entry which is preliminary data.</text>
</comment>
<organism evidence="1 2">
    <name type="scientific">Clostridium tetani</name>
    <dbReference type="NCBI Taxonomy" id="1513"/>
    <lineage>
        <taxon>Bacteria</taxon>
        <taxon>Bacillati</taxon>
        <taxon>Bacillota</taxon>
        <taxon>Clostridia</taxon>
        <taxon>Eubacteriales</taxon>
        <taxon>Clostridiaceae</taxon>
        <taxon>Clostridium</taxon>
    </lineage>
</organism>
<proteinExistence type="predicted"/>
<dbReference type="Pfam" id="PF09563">
    <property type="entry name" value="RE_LlaJI"/>
    <property type="match status" value="2"/>
</dbReference>
<dbReference type="AlphaFoldDB" id="A0A4Q0VFE0"/>
<protein>
    <recommendedName>
        <fullName evidence="3">Restriction endonuclease</fullName>
    </recommendedName>
</protein>
<accession>A0A4Q0VFE0</accession>